<organism evidence="1 2">
    <name type="scientific">Sphagnurus paluster</name>
    <dbReference type="NCBI Taxonomy" id="117069"/>
    <lineage>
        <taxon>Eukaryota</taxon>
        <taxon>Fungi</taxon>
        <taxon>Dikarya</taxon>
        <taxon>Basidiomycota</taxon>
        <taxon>Agaricomycotina</taxon>
        <taxon>Agaricomycetes</taxon>
        <taxon>Agaricomycetidae</taxon>
        <taxon>Agaricales</taxon>
        <taxon>Tricholomatineae</taxon>
        <taxon>Lyophyllaceae</taxon>
        <taxon>Sphagnurus</taxon>
    </lineage>
</organism>
<keyword evidence="2" id="KW-1185">Reference proteome</keyword>
<gene>
    <name evidence="1" type="ORF">H0H81_006027</name>
</gene>
<dbReference type="OrthoDB" id="192832at2759"/>
<dbReference type="Pfam" id="PF26113">
    <property type="entry name" value="GH16_XgeA"/>
    <property type="match status" value="1"/>
</dbReference>
<accession>A0A9P7FY93</accession>
<dbReference type="Gene3D" id="2.60.120.200">
    <property type="match status" value="1"/>
</dbReference>
<protein>
    <submittedName>
        <fullName evidence="1">Uncharacterized protein</fullName>
    </submittedName>
</protein>
<dbReference type="SUPFAM" id="SSF49899">
    <property type="entry name" value="Concanavalin A-like lectins/glucanases"/>
    <property type="match status" value="1"/>
</dbReference>
<proteinExistence type="predicted"/>
<evidence type="ECO:0000313" key="2">
    <source>
        <dbReference type="Proteomes" id="UP000717328"/>
    </source>
</evidence>
<reference evidence="1" key="1">
    <citation type="submission" date="2021-02" db="EMBL/GenBank/DDBJ databases">
        <authorList>
            <person name="Nieuwenhuis M."/>
            <person name="Van De Peppel L.J.J."/>
        </authorList>
    </citation>
    <scope>NUCLEOTIDE SEQUENCE</scope>
    <source>
        <strain evidence="1">D49</strain>
    </source>
</reference>
<dbReference type="EMBL" id="JABCKI010005867">
    <property type="protein sequence ID" value="KAG5637032.1"/>
    <property type="molecule type" value="Genomic_DNA"/>
</dbReference>
<dbReference type="AlphaFoldDB" id="A0A9P7FY93"/>
<dbReference type="InterPro" id="IPR013320">
    <property type="entry name" value="ConA-like_dom_sf"/>
</dbReference>
<comment type="caution">
    <text evidence="1">The sequence shown here is derived from an EMBL/GenBank/DDBJ whole genome shotgun (WGS) entry which is preliminary data.</text>
</comment>
<reference evidence="1" key="2">
    <citation type="submission" date="2021-10" db="EMBL/GenBank/DDBJ databases">
        <title>Phylogenomics reveals ancestral predisposition of the termite-cultivated fungus Termitomyces towards a domesticated lifestyle.</title>
        <authorList>
            <person name="Auxier B."/>
            <person name="Grum-Grzhimaylo A."/>
            <person name="Cardenas M.E."/>
            <person name="Lodge J.D."/>
            <person name="Laessoe T."/>
            <person name="Pedersen O."/>
            <person name="Smith M.E."/>
            <person name="Kuyper T.W."/>
            <person name="Franco-Molano E.A."/>
            <person name="Baroni T.J."/>
            <person name="Aanen D.K."/>
        </authorList>
    </citation>
    <scope>NUCLEOTIDE SEQUENCE</scope>
    <source>
        <strain evidence="1">D49</strain>
    </source>
</reference>
<name>A0A9P7FY93_9AGAR</name>
<evidence type="ECO:0000313" key="1">
    <source>
        <dbReference type="EMBL" id="KAG5637032.1"/>
    </source>
</evidence>
<sequence length="159" mass="17541">MKEPRGQNGVTVSSNCDTNVNYNQGCGSSFSKANSYGAGFNKVGGGWFVLERSAARGINVWFWARNDPSVPLAVSQGTKSIYPDDSWGRPEARFAPDTCAHSTYFDKHVMIFDTTFCGDWAGATFNSAGCPGNCNNYVNTNPDKFKEAYWEINSLRVYE</sequence>
<dbReference type="Proteomes" id="UP000717328">
    <property type="component" value="Unassembled WGS sequence"/>
</dbReference>